<dbReference type="STRING" id="1434108.MSBRM_0657"/>
<reference evidence="2 3" key="1">
    <citation type="submission" date="2014-07" db="EMBL/GenBank/DDBJ databases">
        <title>Methanogenic archaea and the global carbon cycle.</title>
        <authorList>
            <person name="Henriksen J.R."/>
            <person name="Luke J."/>
            <person name="Reinhart S."/>
            <person name="Benedict M.N."/>
            <person name="Youngblut N.D."/>
            <person name="Metcalf M.E."/>
            <person name="Whitaker R.J."/>
            <person name="Metcalf W.W."/>
        </authorList>
    </citation>
    <scope>NUCLEOTIDE SEQUENCE [LARGE SCALE GENOMIC DNA]</scope>
    <source>
        <strain evidence="2 3">MS</strain>
    </source>
</reference>
<sequence length="252" mass="27522">MKKSIVGLITILLLLFLVSSGCESSNTVASGENGNNSSEEILKNDSAQESGQLSQENLTSSEKSSPYIYWEYELGDITPENLSEGKSNAQDCVTYTQDGKYVAVGTGKKLTVIDVPDKKLLWEKTLGGNVSDISFSKDGKYLIAGEKSTDGYIYSLDAGTGNEIHSYRSADDLGTSTNSKYQPCIYKITAADDAVYIAAGRYWKESGYGLASRVYKFNPDGTLSWKLPANENYAQSVNWIDSSQDGKNVVRR</sequence>
<dbReference type="EMBL" id="CP009528">
    <property type="protein sequence ID" value="AKB53655.1"/>
    <property type="molecule type" value="Genomic_DNA"/>
</dbReference>
<gene>
    <name evidence="2" type="ORF">MSBRM_0657</name>
</gene>
<dbReference type="Pfam" id="PF13360">
    <property type="entry name" value="PQQ_2"/>
    <property type="match status" value="1"/>
</dbReference>
<dbReference type="InterPro" id="IPR002372">
    <property type="entry name" value="PQQ_rpt_dom"/>
</dbReference>
<dbReference type="AlphaFoldDB" id="A0A0E3QT08"/>
<protein>
    <submittedName>
        <fullName evidence="2">PQQ enzyme repeat domain protein</fullName>
    </submittedName>
</protein>
<keyword evidence="3" id="KW-1185">Reference proteome</keyword>
<dbReference type="Proteomes" id="UP000033033">
    <property type="component" value="Chromosome"/>
</dbReference>
<dbReference type="InterPro" id="IPR015943">
    <property type="entry name" value="WD40/YVTN_repeat-like_dom_sf"/>
</dbReference>
<organism evidence="2 3">
    <name type="scientific">Methanosarcina barkeri MS</name>
    <dbReference type="NCBI Taxonomy" id="1434108"/>
    <lineage>
        <taxon>Archaea</taxon>
        <taxon>Methanobacteriati</taxon>
        <taxon>Methanobacteriota</taxon>
        <taxon>Stenosarchaea group</taxon>
        <taxon>Methanomicrobia</taxon>
        <taxon>Methanosarcinales</taxon>
        <taxon>Methanosarcinaceae</taxon>
        <taxon>Methanosarcina</taxon>
    </lineage>
</organism>
<feature type="domain" description="Pyrrolo-quinoline quinone repeat" evidence="1">
    <location>
        <begin position="95"/>
        <end position="227"/>
    </location>
</feature>
<dbReference type="HOGENOM" id="CLU_1100945_0_0_2"/>
<name>A0A0E3QT08_METBA</name>
<dbReference type="PATRIC" id="fig|1434108.4.peg.787"/>
<dbReference type="InterPro" id="IPR011047">
    <property type="entry name" value="Quinoprotein_ADH-like_sf"/>
</dbReference>
<evidence type="ECO:0000259" key="1">
    <source>
        <dbReference type="Pfam" id="PF13360"/>
    </source>
</evidence>
<proteinExistence type="predicted"/>
<dbReference type="PROSITE" id="PS51257">
    <property type="entry name" value="PROKAR_LIPOPROTEIN"/>
    <property type="match status" value="1"/>
</dbReference>
<dbReference type="SUPFAM" id="SSF50998">
    <property type="entry name" value="Quinoprotein alcohol dehydrogenase-like"/>
    <property type="match status" value="1"/>
</dbReference>
<evidence type="ECO:0000313" key="2">
    <source>
        <dbReference type="EMBL" id="AKB53655.1"/>
    </source>
</evidence>
<dbReference type="KEGG" id="mby:MSBRM_0657"/>
<accession>A0A0E3QT08</accession>
<dbReference type="Gene3D" id="2.130.10.10">
    <property type="entry name" value="YVTN repeat-like/Quinoprotein amine dehydrogenase"/>
    <property type="match status" value="1"/>
</dbReference>
<evidence type="ECO:0000313" key="3">
    <source>
        <dbReference type="Proteomes" id="UP000033033"/>
    </source>
</evidence>